<sequence length="998" mass="110913">MTNRSVRFAIDLPSSAASTQPANQETVPTLNEHPEADMSAKEEAPAEDTEATTKVRKIRGFTWPPKEFIPRNFIPPPTIPEKPELEAISMAPVTRDDSPEFDEAASEETESRFPAYPFPQVASNYTLLDQIHPSAYAEQATKPAMDNAGRFREYFFEPKWGQTGIVAPSRHLKARVPKDIPVGELKKMFEEYGELNGLYASKHQSDGVLFMSFFDLRASLKCYAKLQERYGLKYCARSILENLQGHDAVYPVVQEATVRIDVMNNTGEDDDCEAQILTDVLHLVGPIISITSPVFTTNSPHYTVEFADVRDAKVAIELFRNHQVRGLHIKCQYADVERHRWVVADQMIEITESENLCRVSAGSAQLISDQRREEKLRCLAERRCSDTGHGVEECTPRHPNRFARGPTTTLRHVQLARLNARDHMRDHSPDDKSNANYVDIAAIKAGKDLRTTIMVRNIPNRLGQDTILAWLDETSFRRYDFAYLRIDFSNGCNMGYCFVNFLEISDVVNFLEARVGSPWPHYHSHKRVGVWYADMQGKPTLIARFRNSNVMDHLFHSDGPDVGLEMAFPPPNNLGQKLRSVTSAAINGLYRKGHGRGGKFNGNSRKTWHHHNRHNNGGQRGFNGGWQNQHHNGQRAITGNWQDLPSGPRGFVGDGNGNVNGPGKNEQNFPAQNLPKDNAPASNVVTEPVMPMIPPTPFHAPVSFNAPPHFISGPPPFMVPHSAFMPPTFAPPLPPFIPHPFVPAASPLPVHAMSVPVMSAQAPPPFVPPTPYNVPPTLLGQNELADLPREQVAQAISNNPSALRRLPEVVDEIVQEMYEIAPPSIRQTLISAKPANVQEPVSIRGTLRVTEDGSPIRSAPLARVSAQVLDHIYDLYPQFKLNSPQAVAQSDAARTASAARPVFPGAPTTRMGFKGKSVEPVAPTPKVREPFVDWLLSKNKEQFQGQIGGPVNTTVPRITPLKVGMNTPIKAKPLAHSQTPAWKATPKGQFRPLYTHLP</sequence>
<comment type="caution">
    <text evidence="4">The sequence shown here is derived from an EMBL/GenBank/DDBJ whole genome shotgun (WGS) entry which is preliminary data.</text>
</comment>
<feature type="region of interest" description="Disordered" evidence="2">
    <location>
        <begin position="608"/>
        <end position="679"/>
    </location>
</feature>
<evidence type="ECO:0000313" key="5">
    <source>
        <dbReference type="Proteomes" id="UP001375240"/>
    </source>
</evidence>
<protein>
    <recommendedName>
        <fullName evidence="3">Mei2-like C-terminal RNA recognition motif domain-containing protein</fullName>
    </recommendedName>
</protein>
<accession>A0AAV9UX78</accession>
<dbReference type="GO" id="GO:0003723">
    <property type="term" value="F:RNA binding"/>
    <property type="evidence" value="ECO:0007669"/>
    <property type="project" value="UniProtKB-KW"/>
</dbReference>
<dbReference type="AlphaFoldDB" id="A0AAV9UX78"/>
<proteinExistence type="predicted"/>
<reference evidence="4 5" key="1">
    <citation type="submission" date="2019-10" db="EMBL/GenBank/DDBJ databases">
        <authorList>
            <person name="Palmer J.M."/>
        </authorList>
    </citation>
    <scope>NUCLEOTIDE SEQUENCE [LARGE SCALE GENOMIC DNA]</scope>
    <source>
        <strain evidence="4 5">TWF696</strain>
    </source>
</reference>
<name>A0AAV9UX78_9PEZI</name>
<feature type="region of interest" description="Disordered" evidence="2">
    <location>
        <begin position="1"/>
        <end position="57"/>
    </location>
</feature>
<feature type="region of interest" description="Disordered" evidence="2">
    <location>
        <begin position="896"/>
        <end position="921"/>
    </location>
</feature>
<dbReference type="EMBL" id="JAVHNQ010000004">
    <property type="protein sequence ID" value="KAK6349684.1"/>
    <property type="molecule type" value="Genomic_DNA"/>
</dbReference>
<feature type="compositionally biased region" description="Gly residues" evidence="2">
    <location>
        <begin position="650"/>
        <end position="660"/>
    </location>
</feature>
<dbReference type="PANTHER" id="PTHR23189">
    <property type="entry name" value="RNA RECOGNITION MOTIF-CONTAINING"/>
    <property type="match status" value="1"/>
</dbReference>
<evidence type="ECO:0000256" key="1">
    <source>
        <dbReference type="ARBA" id="ARBA00022884"/>
    </source>
</evidence>
<feature type="compositionally biased region" description="Polar residues" evidence="2">
    <location>
        <begin position="15"/>
        <end position="29"/>
    </location>
</feature>
<keyword evidence="5" id="KW-1185">Reference proteome</keyword>
<dbReference type="Pfam" id="PF04059">
    <property type="entry name" value="RRM_2"/>
    <property type="match status" value="1"/>
</dbReference>
<evidence type="ECO:0000256" key="2">
    <source>
        <dbReference type="SAM" id="MobiDB-lite"/>
    </source>
</evidence>
<dbReference type="InterPro" id="IPR007201">
    <property type="entry name" value="Mei2-like_Rrm_C"/>
</dbReference>
<evidence type="ECO:0000313" key="4">
    <source>
        <dbReference type="EMBL" id="KAK6349684.1"/>
    </source>
</evidence>
<keyword evidence="1" id="KW-0694">RNA-binding</keyword>
<feature type="compositionally biased region" description="Basic and acidic residues" evidence="2">
    <location>
        <begin position="32"/>
        <end position="44"/>
    </location>
</feature>
<feature type="domain" description="Mei2-like C-terminal RNA recognition motif" evidence="3">
    <location>
        <begin position="450"/>
        <end position="546"/>
    </location>
</feature>
<evidence type="ECO:0000259" key="3">
    <source>
        <dbReference type="Pfam" id="PF04059"/>
    </source>
</evidence>
<feature type="compositionally biased region" description="Polar residues" evidence="2">
    <location>
        <begin position="629"/>
        <end position="643"/>
    </location>
</feature>
<dbReference type="SUPFAM" id="SSF54928">
    <property type="entry name" value="RNA-binding domain, RBD"/>
    <property type="match status" value="1"/>
</dbReference>
<dbReference type="Proteomes" id="UP001375240">
    <property type="component" value="Unassembled WGS sequence"/>
</dbReference>
<organism evidence="4 5">
    <name type="scientific">Orbilia brochopaga</name>
    <dbReference type="NCBI Taxonomy" id="3140254"/>
    <lineage>
        <taxon>Eukaryota</taxon>
        <taxon>Fungi</taxon>
        <taxon>Dikarya</taxon>
        <taxon>Ascomycota</taxon>
        <taxon>Pezizomycotina</taxon>
        <taxon>Orbiliomycetes</taxon>
        <taxon>Orbiliales</taxon>
        <taxon>Orbiliaceae</taxon>
        <taxon>Orbilia</taxon>
    </lineage>
</organism>
<dbReference type="InterPro" id="IPR035979">
    <property type="entry name" value="RBD_domain_sf"/>
</dbReference>
<gene>
    <name evidence="4" type="ORF">TWF696_005963</name>
</gene>